<dbReference type="InterPro" id="IPR001878">
    <property type="entry name" value="Znf_CCHC"/>
</dbReference>
<dbReference type="AlphaFoldDB" id="A0A2N9GH37"/>
<keyword evidence="1" id="KW-0479">Metal-binding</keyword>
<dbReference type="PANTHER" id="PTHR35046:SF21">
    <property type="entry name" value="RETROTRANSPOSON GAG DOMAIN-CONTAINING PROTEIN-RELATED"/>
    <property type="match status" value="1"/>
</dbReference>
<gene>
    <name evidence="3" type="ORF">FSB_LOCUS26785</name>
</gene>
<name>A0A2N9GH37_FAGSY</name>
<proteinExistence type="predicted"/>
<keyword evidence="1" id="KW-0863">Zinc-finger</keyword>
<accession>A0A2N9GH37</accession>
<dbReference type="GO" id="GO:0003676">
    <property type="term" value="F:nucleic acid binding"/>
    <property type="evidence" value="ECO:0007669"/>
    <property type="project" value="InterPro"/>
</dbReference>
<dbReference type="PROSITE" id="PS50158">
    <property type="entry name" value="ZF_CCHC"/>
    <property type="match status" value="1"/>
</dbReference>
<protein>
    <recommendedName>
        <fullName evidence="2">CCHC-type domain-containing protein</fullName>
    </recommendedName>
</protein>
<dbReference type="InterPro" id="IPR036875">
    <property type="entry name" value="Znf_CCHC_sf"/>
</dbReference>
<dbReference type="EMBL" id="OIVN01001914">
    <property type="protein sequence ID" value="SPC98903.1"/>
    <property type="molecule type" value="Genomic_DNA"/>
</dbReference>
<sequence length="332" mass="37799">MIRCDVVEQEEQMIARYLGGLHVEISDVVQLQPYRTYNDVRKLAMKTAVAKPKNEATSGSNRSITSNTNRRCFKCQGFGHNASDCPNRTMVSLVEEDMEMEDEDVDDFSPKTNEHVAVEEEITYDRRKALVVQRSLKVTYIEDEWLRNNIFHTRCTSHGKLCNVIIDGGSCENVVVATMVEKLKIIRNLTNSSGFAKAMKPWQYDRKTKHDGFKNIYSFEKDGIKVLLVSLKMVHVPKPSFGEGTNWLTRSGVEKALMENGEGFAIVVREEKESTEILSSLIPFLKEFSDIVPKEIPHSLPPMRDMQHCIDLVPGSMLPNKPTHQLNPKKHD</sequence>
<evidence type="ECO:0000256" key="1">
    <source>
        <dbReference type="PROSITE-ProRule" id="PRU00047"/>
    </source>
</evidence>
<feature type="domain" description="CCHC-type" evidence="2">
    <location>
        <begin position="70"/>
        <end position="87"/>
    </location>
</feature>
<dbReference type="Gene3D" id="4.10.60.10">
    <property type="entry name" value="Zinc finger, CCHC-type"/>
    <property type="match status" value="1"/>
</dbReference>
<evidence type="ECO:0000313" key="3">
    <source>
        <dbReference type="EMBL" id="SPC98903.1"/>
    </source>
</evidence>
<dbReference type="GO" id="GO:0008270">
    <property type="term" value="F:zinc ion binding"/>
    <property type="evidence" value="ECO:0007669"/>
    <property type="project" value="UniProtKB-KW"/>
</dbReference>
<keyword evidence="1" id="KW-0862">Zinc</keyword>
<dbReference type="SUPFAM" id="SSF57756">
    <property type="entry name" value="Retrovirus zinc finger-like domains"/>
    <property type="match status" value="1"/>
</dbReference>
<dbReference type="SMART" id="SM00343">
    <property type="entry name" value="ZnF_C2HC"/>
    <property type="match status" value="1"/>
</dbReference>
<evidence type="ECO:0000259" key="2">
    <source>
        <dbReference type="PROSITE" id="PS50158"/>
    </source>
</evidence>
<organism evidence="3">
    <name type="scientific">Fagus sylvatica</name>
    <name type="common">Beechnut</name>
    <dbReference type="NCBI Taxonomy" id="28930"/>
    <lineage>
        <taxon>Eukaryota</taxon>
        <taxon>Viridiplantae</taxon>
        <taxon>Streptophyta</taxon>
        <taxon>Embryophyta</taxon>
        <taxon>Tracheophyta</taxon>
        <taxon>Spermatophyta</taxon>
        <taxon>Magnoliopsida</taxon>
        <taxon>eudicotyledons</taxon>
        <taxon>Gunneridae</taxon>
        <taxon>Pentapetalae</taxon>
        <taxon>rosids</taxon>
        <taxon>fabids</taxon>
        <taxon>Fagales</taxon>
        <taxon>Fagaceae</taxon>
        <taxon>Fagus</taxon>
    </lineage>
</organism>
<dbReference type="PANTHER" id="PTHR35046">
    <property type="entry name" value="ZINC KNUCKLE (CCHC-TYPE) FAMILY PROTEIN"/>
    <property type="match status" value="1"/>
</dbReference>
<reference evidence="3" key="1">
    <citation type="submission" date="2018-02" db="EMBL/GenBank/DDBJ databases">
        <authorList>
            <person name="Cohen D.B."/>
            <person name="Kent A.D."/>
        </authorList>
    </citation>
    <scope>NUCLEOTIDE SEQUENCE</scope>
</reference>